<accession>A0A2W2B4D1</accession>
<evidence type="ECO:0000313" key="3">
    <source>
        <dbReference type="Proteomes" id="UP000248745"/>
    </source>
</evidence>
<evidence type="ECO:0000259" key="1">
    <source>
        <dbReference type="PROSITE" id="PS50060"/>
    </source>
</evidence>
<organism evidence="2 3">
    <name type="scientific">Taibaiella soli</name>
    <dbReference type="NCBI Taxonomy" id="1649169"/>
    <lineage>
        <taxon>Bacteria</taxon>
        <taxon>Pseudomonadati</taxon>
        <taxon>Bacteroidota</taxon>
        <taxon>Chitinophagia</taxon>
        <taxon>Chitinophagales</taxon>
        <taxon>Chitinophagaceae</taxon>
        <taxon>Taibaiella</taxon>
    </lineage>
</organism>
<dbReference type="GO" id="GO:0005975">
    <property type="term" value="P:carbohydrate metabolic process"/>
    <property type="evidence" value="ECO:0007669"/>
    <property type="project" value="UniProtKB-ARBA"/>
</dbReference>
<proteinExistence type="predicted"/>
<dbReference type="InterPro" id="IPR026444">
    <property type="entry name" value="Secre_tail"/>
</dbReference>
<protein>
    <recommendedName>
        <fullName evidence="1">MAM domain-containing protein</fullName>
    </recommendedName>
</protein>
<dbReference type="OrthoDB" id="614723at2"/>
<dbReference type="InterPro" id="IPR000998">
    <property type="entry name" value="MAM_dom"/>
</dbReference>
<feature type="domain" description="MAM" evidence="1">
    <location>
        <begin position="350"/>
        <end position="526"/>
    </location>
</feature>
<dbReference type="Gene3D" id="2.60.120.200">
    <property type="match status" value="2"/>
</dbReference>
<dbReference type="InterPro" id="IPR013320">
    <property type="entry name" value="ConA-like_dom_sf"/>
</dbReference>
<dbReference type="Proteomes" id="UP000248745">
    <property type="component" value="Unassembled WGS sequence"/>
</dbReference>
<dbReference type="Pfam" id="PF20009">
    <property type="entry name" value="GEVED"/>
    <property type="match status" value="2"/>
</dbReference>
<dbReference type="RefSeq" id="WP_111000731.1">
    <property type="nucleotide sequence ID" value="NZ_QKTW01000027.1"/>
</dbReference>
<dbReference type="GO" id="GO:0004553">
    <property type="term" value="F:hydrolase activity, hydrolyzing O-glycosyl compounds"/>
    <property type="evidence" value="ECO:0007669"/>
    <property type="project" value="UniProtKB-ARBA"/>
</dbReference>
<reference evidence="2 3" key="1">
    <citation type="submission" date="2018-06" db="EMBL/GenBank/DDBJ databases">
        <title>Mucibacter soli gen. nov., sp. nov., a new member of the family Chitinophagaceae producing mucin.</title>
        <authorList>
            <person name="Kim M.-K."/>
            <person name="Park S."/>
            <person name="Kim T.-S."/>
            <person name="Joung Y."/>
            <person name="Han J.-H."/>
            <person name="Kim S.B."/>
        </authorList>
    </citation>
    <scope>NUCLEOTIDE SEQUENCE [LARGE SCALE GENOMIC DNA]</scope>
    <source>
        <strain evidence="2 3">R1-15</strain>
    </source>
</reference>
<dbReference type="GO" id="GO:0016020">
    <property type="term" value="C:membrane"/>
    <property type="evidence" value="ECO:0007669"/>
    <property type="project" value="InterPro"/>
</dbReference>
<keyword evidence="3" id="KW-1185">Reference proteome</keyword>
<dbReference type="Pfam" id="PF18962">
    <property type="entry name" value="Por_Secre_tail"/>
    <property type="match status" value="1"/>
</dbReference>
<evidence type="ECO:0000313" key="2">
    <source>
        <dbReference type="EMBL" id="PZF70997.1"/>
    </source>
</evidence>
<name>A0A2W2B4D1_9BACT</name>
<sequence>MNKRRDDNILSAFKSNHLLMSGISIHKVLIPYCQRVKWHLLSLLSLMIFQLGQSAKAQTIQIGTGTTVTGYTSASPVNNYFNYEHVQYLFTAAEINALGIVGPQLIDSIGFNVVVAPATALAGYTINMVGTSMADLSTPYSGALNTVYSNSTGYLPVANSWNMIAFQTGFGWNGVDNIVLDICFGPVASGSSASGTVQFTTTANMGKYAISNVSSICGQALTSTTTYRPNTKLHFHGYPACTGAPSITTQTASPLNVCTGATPTLFANVSNASGLTFQWEKSVTGAAPWTPIAGATNLYYTFPAASSAYYHMVVTCAAGTATTGNPIYVNCSPVAYASIPYVQDFENWQNYCDSSDIPALSWTNQPARGNNSWRRNDKGLAAAWYSTTSGLYNTASLQVAKSGSYSARFHTYGTLYGAPVTTAPGNLDLYLDCSASATPKALSFWYNNSTYSSYNGDTLSILLSSDGGATFTTVGNLDTSTAWVRKVFSIASSAAQTVIRFQGRRAGTDISDILIDSVYVGPSCASQPVAGSILPSGTLTGCPGNFYIFNAAGATMAGNISYIWQQKLNGASSWTAVTGVVNNNGYTFTTPNLYDTIQYRLIVKCLGSNMSDTSQPVKVNIVRPVYAALPFTEDFENWNSRCYTTDIPANYWTNYPTTGNNSWRRDDQGLSAGWGSPAAGLTSPLSVSGAHSARYHGYLAAIGAANAGLLDLYVDCSTATGNKELQFYVKTQTSVYANDSVVVLLSTNGGNSFTTLAAFGPGSGGWDYHSVMVPSNSASTVLRFKARTDQTGYGDIAIDYVRLLPACTGKPSAGNVAPGMPCANQDFQITLQSSTQAGGITYQWQDSIAGSPAWTASGIVNATQVNAIANIATPTYFRCIVACSTSGLADTTPAYLANIAPFYYCYCYSAGANSTPSSTMNLGRVTLRRNSTGDTILNNGPGLPIYSFTPLTGYSDFRHTVAVAPVYRDSVFKISAQQVMGGTSAGTARMYAFVDYNRDGVFQASEMVFYAAPVASTTPPLMSTGTFIIPDTAVIGVTGMRVIIASTTATTFNPCNSYTYGETEDYLLDIRYPPCDGPTNPGIAISSDTALCSGYTFQLSDTTHEKHRSAIVWNWQQSISQGSAWNDVPGSAGRDTLVSLFNSSAWYRLRMICTATNDTTYSNIAKIREKLPYQCYCYSEANGGTNDVSDIGAFSIGNFVINTGGPHIKNPQATRSHSDYTSYGPIELYADSTYAVMIGHIMSAQQHTDARATMFMDFNNSLAYDIPSERISLINDVTSASRWFLIDSVKIPSAVVTDVPTGMRVILNNNIAPNVPSDEACGPYTSGETEDYVVIFRRANPLSVKSNMLVRNLALYPNPTQGQFTLSFKAGQEIRDLQVAVMNMSGQQLLQQNFSNVGNNFVQTFDLSQQARGVYFVEIKADGERTVQKVVIR</sequence>
<dbReference type="NCBIfam" id="TIGR04183">
    <property type="entry name" value="Por_Secre_tail"/>
    <property type="match status" value="1"/>
</dbReference>
<comment type="caution">
    <text evidence="2">The sequence shown here is derived from an EMBL/GenBank/DDBJ whole genome shotgun (WGS) entry which is preliminary data.</text>
</comment>
<dbReference type="SUPFAM" id="SSF49899">
    <property type="entry name" value="Concanavalin A-like lectins/glucanases"/>
    <property type="match status" value="1"/>
</dbReference>
<dbReference type="PROSITE" id="PS50060">
    <property type="entry name" value="MAM_2"/>
    <property type="match status" value="1"/>
</dbReference>
<dbReference type="InterPro" id="IPR045474">
    <property type="entry name" value="GEVED"/>
</dbReference>
<dbReference type="EMBL" id="QKTW01000027">
    <property type="protein sequence ID" value="PZF70997.1"/>
    <property type="molecule type" value="Genomic_DNA"/>
</dbReference>
<gene>
    <name evidence="2" type="ORF">DN068_20040</name>
</gene>